<evidence type="ECO:0000256" key="1">
    <source>
        <dbReference type="SAM" id="Phobius"/>
    </source>
</evidence>
<evidence type="ECO:0000313" key="3">
    <source>
        <dbReference type="Proteomes" id="UP000000445"/>
    </source>
</evidence>
<proteinExistence type="predicted"/>
<reference evidence="2 3" key="1">
    <citation type="journal article" date="2009" name="Biosci. Biotechnol. Biochem.">
        <title>WeGAS: a web-based microbial genome annotation system.</title>
        <authorList>
            <person name="Lee D."/>
            <person name="Seo H."/>
            <person name="Park C."/>
            <person name="Park K."/>
        </authorList>
    </citation>
    <scope>NUCLEOTIDE SEQUENCE [LARGE SCALE GENOMIC DNA]</scope>
    <source>
        <strain evidence="3">ATCC 49049 / DSM 4359 / NBRC 107923 / NS-E</strain>
    </source>
</reference>
<feature type="transmembrane region" description="Helical" evidence="1">
    <location>
        <begin position="39"/>
        <end position="64"/>
    </location>
</feature>
<dbReference type="AlphaFoldDB" id="B9KB53"/>
<protein>
    <submittedName>
        <fullName evidence="2">Uncharacterized protein</fullName>
    </submittedName>
</protein>
<dbReference type="EMBL" id="CP000916">
    <property type="protein sequence ID" value="ACM22249.1"/>
    <property type="molecule type" value="Genomic_DNA"/>
</dbReference>
<evidence type="ECO:0000313" key="2">
    <source>
        <dbReference type="EMBL" id="ACM22249.1"/>
    </source>
</evidence>
<organism evidence="2 3">
    <name type="scientific">Thermotoga neapolitana (strain ATCC 49049 / DSM 4359 / NBRC 107923 / NS-E)</name>
    <dbReference type="NCBI Taxonomy" id="309803"/>
    <lineage>
        <taxon>Bacteria</taxon>
        <taxon>Thermotogati</taxon>
        <taxon>Thermotogota</taxon>
        <taxon>Thermotogae</taxon>
        <taxon>Thermotogales</taxon>
        <taxon>Thermotogaceae</taxon>
        <taxon>Thermotoga</taxon>
    </lineage>
</organism>
<keyword evidence="1" id="KW-0472">Membrane</keyword>
<dbReference type="RefSeq" id="WP_012644959.1">
    <property type="nucleotide sequence ID" value="NC_011978.1"/>
</dbReference>
<dbReference type="Proteomes" id="UP000000445">
    <property type="component" value="Chromosome"/>
</dbReference>
<feature type="transmembrane region" description="Helical" evidence="1">
    <location>
        <begin position="76"/>
        <end position="109"/>
    </location>
</feature>
<dbReference type="STRING" id="309803.CTN_0073"/>
<gene>
    <name evidence="2" type="ordered locus">CTN_0073</name>
</gene>
<dbReference type="HOGENOM" id="CLU_2119981_0_0_0"/>
<name>B9KB53_THENN</name>
<keyword evidence="1" id="KW-1133">Transmembrane helix</keyword>
<sequence length="112" mass="12837">MIYALAVLSVLWDFVFKDVLMFFPAFLGLALYRRKNTLFFLVLLIRFLAMPSYWYVIILLSFLVLDALRGHFSSMILPASVLIVMGCIPSDSVSLVLSALSGIFLLLWVRRR</sequence>
<dbReference type="KEGG" id="tna:CTN_0073"/>
<feature type="transmembrane region" description="Helical" evidence="1">
    <location>
        <begin position="14"/>
        <end position="32"/>
    </location>
</feature>
<keyword evidence="3" id="KW-1185">Reference proteome</keyword>
<keyword evidence="1" id="KW-0812">Transmembrane</keyword>
<accession>B9KB53</accession>